<dbReference type="SUPFAM" id="SSF54593">
    <property type="entry name" value="Glyoxalase/Bleomycin resistance protein/Dihydroxybiphenyl dioxygenase"/>
    <property type="match status" value="1"/>
</dbReference>
<accession>A0ABS4NM35</accession>
<dbReference type="GO" id="GO:0016829">
    <property type="term" value="F:lyase activity"/>
    <property type="evidence" value="ECO:0007669"/>
    <property type="project" value="UniProtKB-KW"/>
</dbReference>
<dbReference type="Pfam" id="PF00903">
    <property type="entry name" value="Glyoxalase"/>
    <property type="match status" value="1"/>
</dbReference>
<dbReference type="RefSeq" id="WP_036722960.1">
    <property type="nucleotide sequence ID" value="NZ_JAGGLV010000001.1"/>
</dbReference>
<dbReference type="Proteomes" id="UP000773462">
    <property type="component" value="Unassembled WGS sequence"/>
</dbReference>
<dbReference type="InterPro" id="IPR004360">
    <property type="entry name" value="Glyas_Fos-R_dOase_dom"/>
</dbReference>
<protein>
    <submittedName>
        <fullName evidence="3">Enzyme related to lactoylglutathione lyase</fullName>
    </submittedName>
</protein>
<dbReference type="InterPro" id="IPR051785">
    <property type="entry name" value="MMCE/EMCE_epimerase"/>
</dbReference>
<name>A0ABS4NM35_9BACL</name>
<dbReference type="PROSITE" id="PS51819">
    <property type="entry name" value="VOC"/>
    <property type="match status" value="1"/>
</dbReference>
<evidence type="ECO:0000259" key="2">
    <source>
        <dbReference type="PROSITE" id="PS51819"/>
    </source>
</evidence>
<gene>
    <name evidence="3" type="ORF">J2Z70_000551</name>
</gene>
<dbReference type="EMBL" id="JAGGLV010000001">
    <property type="protein sequence ID" value="MBP2110412.1"/>
    <property type="molecule type" value="Genomic_DNA"/>
</dbReference>
<evidence type="ECO:0000313" key="3">
    <source>
        <dbReference type="EMBL" id="MBP2110412.1"/>
    </source>
</evidence>
<proteinExistence type="predicted"/>
<dbReference type="InterPro" id="IPR029068">
    <property type="entry name" value="Glyas_Bleomycin-R_OHBP_Dase"/>
</dbReference>
<evidence type="ECO:0000313" key="4">
    <source>
        <dbReference type="Proteomes" id="UP000773462"/>
    </source>
</evidence>
<dbReference type="InterPro" id="IPR037523">
    <property type="entry name" value="VOC_core"/>
</dbReference>
<keyword evidence="4" id="KW-1185">Reference proteome</keyword>
<comment type="caution">
    <text evidence="3">The sequence shown here is derived from an EMBL/GenBank/DDBJ whole genome shotgun (WGS) entry which is preliminary data.</text>
</comment>
<dbReference type="PANTHER" id="PTHR43048">
    <property type="entry name" value="METHYLMALONYL-COA EPIMERASE"/>
    <property type="match status" value="1"/>
</dbReference>
<keyword evidence="3" id="KW-0456">Lyase</keyword>
<sequence>MNFASIRIITDDIDRLVEFYEQVTGVTAERPAPVFAEFVMPTCTLAIGHSKTAQLFGADAVVAGSNRTVIMEFRVDDVEAEYARLKPAVEDWVQEPTTMPWGNRSMLFRDPDGNLVNLFQPVTEDAMKRFAGR</sequence>
<reference evidence="3 4" key="1">
    <citation type="submission" date="2021-03" db="EMBL/GenBank/DDBJ databases">
        <title>Genomic Encyclopedia of Type Strains, Phase IV (KMG-IV): sequencing the most valuable type-strain genomes for metagenomic binning, comparative biology and taxonomic classification.</title>
        <authorList>
            <person name="Goeker M."/>
        </authorList>
    </citation>
    <scope>NUCLEOTIDE SEQUENCE [LARGE SCALE GENOMIC DNA]</scope>
    <source>
        <strain evidence="3 4">DSM 101953</strain>
    </source>
</reference>
<evidence type="ECO:0000256" key="1">
    <source>
        <dbReference type="ARBA" id="ARBA00022723"/>
    </source>
</evidence>
<feature type="domain" description="VOC" evidence="2">
    <location>
        <begin position="2"/>
        <end position="121"/>
    </location>
</feature>
<dbReference type="PANTHER" id="PTHR43048:SF4">
    <property type="entry name" value="RING-CLEAVING DIOXYGENASE-RELATED"/>
    <property type="match status" value="1"/>
</dbReference>
<dbReference type="Gene3D" id="3.10.180.10">
    <property type="entry name" value="2,3-Dihydroxybiphenyl 1,2-Dioxygenase, domain 1"/>
    <property type="match status" value="1"/>
</dbReference>
<organism evidence="3 4">
    <name type="scientific">Paenibacillus silagei</name>
    <dbReference type="NCBI Taxonomy" id="1670801"/>
    <lineage>
        <taxon>Bacteria</taxon>
        <taxon>Bacillati</taxon>
        <taxon>Bacillota</taxon>
        <taxon>Bacilli</taxon>
        <taxon>Bacillales</taxon>
        <taxon>Paenibacillaceae</taxon>
        <taxon>Paenibacillus</taxon>
    </lineage>
</organism>
<keyword evidence="1" id="KW-0479">Metal-binding</keyword>